<accession>A0AAV9QD53</accession>
<gene>
    <name evidence="2" type="ORF">LTR25_004547</name>
</gene>
<organism evidence="2 3">
    <name type="scientific">Vermiconidia calcicola</name>
    <dbReference type="NCBI Taxonomy" id="1690605"/>
    <lineage>
        <taxon>Eukaryota</taxon>
        <taxon>Fungi</taxon>
        <taxon>Dikarya</taxon>
        <taxon>Ascomycota</taxon>
        <taxon>Pezizomycotina</taxon>
        <taxon>Dothideomycetes</taxon>
        <taxon>Dothideomycetidae</taxon>
        <taxon>Mycosphaerellales</taxon>
        <taxon>Extremaceae</taxon>
        <taxon>Vermiconidia</taxon>
    </lineage>
</organism>
<dbReference type="Proteomes" id="UP001345827">
    <property type="component" value="Unassembled WGS sequence"/>
</dbReference>
<dbReference type="AlphaFoldDB" id="A0AAV9QD53"/>
<evidence type="ECO:0000313" key="2">
    <source>
        <dbReference type="EMBL" id="KAK5539003.1"/>
    </source>
</evidence>
<protein>
    <submittedName>
        <fullName evidence="2">Uncharacterized protein</fullName>
    </submittedName>
</protein>
<dbReference type="PANTHER" id="PTHR42085">
    <property type="entry name" value="F-BOX DOMAIN-CONTAINING PROTEIN"/>
    <property type="match status" value="1"/>
</dbReference>
<proteinExistence type="predicted"/>
<keyword evidence="3" id="KW-1185">Reference proteome</keyword>
<name>A0AAV9QD53_9PEZI</name>
<reference evidence="2 3" key="1">
    <citation type="submission" date="2023-06" db="EMBL/GenBank/DDBJ databases">
        <title>Black Yeasts Isolated from many extreme environments.</title>
        <authorList>
            <person name="Coleine C."/>
            <person name="Stajich J.E."/>
            <person name="Selbmann L."/>
        </authorList>
    </citation>
    <scope>NUCLEOTIDE SEQUENCE [LARGE SCALE GENOMIC DNA]</scope>
    <source>
        <strain evidence="2 3">CCFEE 5887</strain>
    </source>
</reference>
<dbReference type="EMBL" id="JAXLQG010000006">
    <property type="protein sequence ID" value="KAK5539003.1"/>
    <property type="molecule type" value="Genomic_DNA"/>
</dbReference>
<feature type="region of interest" description="Disordered" evidence="1">
    <location>
        <begin position="1"/>
        <end position="29"/>
    </location>
</feature>
<sequence length="321" mass="36992">MPKAKRSQREPKPKPYTKPGKKASVTKKDAPRQPFRFLELPVEIRMRIYDLFCTMPLTDRDSTPPERSWIVKARGNLLLTCRQIHEEFAPHFWQSADIKIYNPRVPTGAPYQELVPRGYGLLAKHIEDFETLFLKTLATYKLQFIRRLEFDTSIQPEYRPERGWGVVDWYGVESLAIALTKHMQNLRSLCEISILEIPPQAKPKEIQLLPNLSSDLQSGAKFSWDLSPEVPYCTRLTYAFLQLGDSTPSVFQNWTLTKTMWMQTLKSQAYAEKSGCPCFVKRTGVTFRKTTSGKLQPHPDLVIPSLIIEWETSTVIESKPT</sequence>
<evidence type="ECO:0000256" key="1">
    <source>
        <dbReference type="SAM" id="MobiDB-lite"/>
    </source>
</evidence>
<evidence type="ECO:0000313" key="3">
    <source>
        <dbReference type="Proteomes" id="UP001345827"/>
    </source>
</evidence>
<dbReference type="InterPro" id="IPR038883">
    <property type="entry name" value="AN11006-like"/>
</dbReference>
<comment type="caution">
    <text evidence="2">The sequence shown here is derived from an EMBL/GenBank/DDBJ whole genome shotgun (WGS) entry which is preliminary data.</text>
</comment>
<dbReference type="PANTHER" id="PTHR42085:SF2">
    <property type="entry name" value="F-BOX DOMAIN-CONTAINING PROTEIN"/>
    <property type="match status" value="1"/>
</dbReference>